<dbReference type="InterPro" id="IPR004332">
    <property type="entry name" value="Transposase_MuDR"/>
</dbReference>
<dbReference type="SMART" id="SM00575">
    <property type="entry name" value="ZnF_PMZ"/>
    <property type="match status" value="1"/>
</dbReference>
<dbReference type="Pfam" id="PF10551">
    <property type="entry name" value="MULE"/>
    <property type="match status" value="1"/>
</dbReference>
<keyword evidence="8" id="KW-1185">Reference proteome</keyword>
<dbReference type="HOGENOM" id="CLU_006767_4_0_1"/>
<reference evidence="7 8" key="1">
    <citation type="journal article" date="2014" name="Genome Biol.">
        <title>Transcriptome and methylome profiling reveals relics of genome dominance in the mesopolyploid Brassica oleracea.</title>
        <authorList>
            <person name="Parkin I.A."/>
            <person name="Koh C."/>
            <person name="Tang H."/>
            <person name="Robinson S.J."/>
            <person name="Kagale S."/>
            <person name="Clarke W.E."/>
            <person name="Town C.D."/>
            <person name="Nixon J."/>
            <person name="Krishnakumar V."/>
            <person name="Bidwell S.L."/>
            <person name="Denoeud F."/>
            <person name="Belcram H."/>
            <person name="Links M.G."/>
            <person name="Just J."/>
            <person name="Clarke C."/>
            <person name="Bender T."/>
            <person name="Huebert T."/>
            <person name="Mason A.S."/>
            <person name="Pires J.C."/>
            <person name="Barker G."/>
            <person name="Moore J."/>
            <person name="Walley P.G."/>
            <person name="Manoli S."/>
            <person name="Batley J."/>
            <person name="Edwards D."/>
            <person name="Nelson M.N."/>
            <person name="Wang X."/>
            <person name="Paterson A.H."/>
            <person name="King G."/>
            <person name="Bancroft I."/>
            <person name="Chalhoub B."/>
            <person name="Sharpe A.G."/>
        </authorList>
    </citation>
    <scope>NUCLEOTIDE SEQUENCE</scope>
    <source>
        <strain evidence="7 8">cv. TO1000</strain>
    </source>
</reference>
<evidence type="ECO:0000313" key="8">
    <source>
        <dbReference type="Proteomes" id="UP000032141"/>
    </source>
</evidence>
<feature type="domain" description="SWIM-type" evidence="6">
    <location>
        <begin position="468"/>
        <end position="500"/>
    </location>
</feature>
<dbReference type="Gramene" id="Bo4g044170.1">
    <property type="protein sequence ID" value="Bo4g044170.1"/>
    <property type="gene ID" value="Bo4g044170"/>
</dbReference>
<organism evidence="7 8">
    <name type="scientific">Brassica oleracea var. oleracea</name>
    <dbReference type="NCBI Taxonomy" id="109376"/>
    <lineage>
        <taxon>Eukaryota</taxon>
        <taxon>Viridiplantae</taxon>
        <taxon>Streptophyta</taxon>
        <taxon>Embryophyta</taxon>
        <taxon>Tracheophyta</taxon>
        <taxon>Spermatophyta</taxon>
        <taxon>Magnoliopsida</taxon>
        <taxon>eudicotyledons</taxon>
        <taxon>Gunneridae</taxon>
        <taxon>Pentapetalae</taxon>
        <taxon>rosids</taxon>
        <taxon>malvids</taxon>
        <taxon>Brassicales</taxon>
        <taxon>Brassicaceae</taxon>
        <taxon>Brassiceae</taxon>
        <taxon>Brassica</taxon>
    </lineage>
</organism>
<keyword evidence="1" id="KW-0479">Metal-binding</keyword>
<protein>
    <recommendedName>
        <fullName evidence="6">SWIM-type domain-containing protein</fullName>
    </recommendedName>
</protein>
<feature type="region of interest" description="Disordered" evidence="5">
    <location>
        <begin position="559"/>
        <end position="586"/>
    </location>
</feature>
<dbReference type="PANTHER" id="PTHR31973:SF187">
    <property type="entry name" value="MUTATOR TRANSPOSASE MUDRA PROTEIN"/>
    <property type="match status" value="1"/>
</dbReference>
<dbReference type="InterPro" id="IPR007527">
    <property type="entry name" value="Znf_SWIM"/>
</dbReference>
<feature type="compositionally biased region" description="Acidic residues" evidence="5">
    <location>
        <begin position="570"/>
        <end position="586"/>
    </location>
</feature>
<evidence type="ECO:0000256" key="1">
    <source>
        <dbReference type="ARBA" id="ARBA00022723"/>
    </source>
</evidence>
<dbReference type="PANTHER" id="PTHR31973">
    <property type="entry name" value="POLYPROTEIN, PUTATIVE-RELATED"/>
    <property type="match status" value="1"/>
</dbReference>
<dbReference type="InterPro" id="IPR006564">
    <property type="entry name" value="Znf_PMZ"/>
</dbReference>
<dbReference type="Pfam" id="PF03108">
    <property type="entry name" value="DBD_Tnp_Mut"/>
    <property type="match status" value="1"/>
</dbReference>
<dbReference type="GO" id="GO:0008270">
    <property type="term" value="F:zinc ion binding"/>
    <property type="evidence" value="ECO:0007669"/>
    <property type="project" value="UniProtKB-KW"/>
</dbReference>
<dbReference type="Pfam" id="PF04434">
    <property type="entry name" value="SWIM"/>
    <property type="match status" value="1"/>
</dbReference>
<evidence type="ECO:0000256" key="4">
    <source>
        <dbReference type="PROSITE-ProRule" id="PRU00325"/>
    </source>
</evidence>
<dbReference type="PROSITE" id="PS50966">
    <property type="entry name" value="ZF_SWIM"/>
    <property type="match status" value="1"/>
</dbReference>
<keyword evidence="2 4" id="KW-0863">Zinc-finger</keyword>
<name>A0A0D3BSK0_BRAOL</name>
<dbReference type="eggNOG" id="ENOG502RJNC">
    <property type="taxonomic scope" value="Eukaryota"/>
</dbReference>
<proteinExistence type="predicted"/>
<dbReference type="Proteomes" id="UP000032141">
    <property type="component" value="Chromosome C4"/>
</dbReference>
<evidence type="ECO:0000313" key="7">
    <source>
        <dbReference type="EnsemblPlants" id="Bo4g044170.1"/>
    </source>
</evidence>
<evidence type="ECO:0000256" key="2">
    <source>
        <dbReference type="ARBA" id="ARBA00022771"/>
    </source>
</evidence>
<evidence type="ECO:0000256" key="5">
    <source>
        <dbReference type="SAM" id="MobiDB-lite"/>
    </source>
</evidence>
<reference evidence="7" key="2">
    <citation type="submission" date="2015-03" db="UniProtKB">
        <authorList>
            <consortium name="EnsemblPlants"/>
        </authorList>
    </citation>
    <scope>IDENTIFICATION</scope>
</reference>
<keyword evidence="3" id="KW-0862">Zinc</keyword>
<sequence>VIYGFSYTIICFDYRGSYIKDGGGRRWISGEDEIHTLVMKTAGEEITYSELVESIYRKIKANGDGMVKISYFPMVLYSNKPSYIWCDEDVLGYLMQVNHDKLRVEEEAARAEVEAARAGVEAARAGIEAARAVVEATTAVEEEWDDGLDLVKGQEFRTKVAMQVLVQRGAHKNGFEYETFKSDTVRFVAKCRGAKKGCKWYLRVAKLKNSDLWAVRTYNKSHTCSVVTTSTLRNRRRGTPHVVAFVLSEEYPSRYDTRTPADLISMVRSVWLPTRLVLMCNMPQNGEEKGWLLMNSELMERKTKAGGELVFLSDRNGSLIKSIREVFPMAAHGYCIWHLSQNVKGHVFNNRDACASKFTECAHAYTVAEFDDLYDAFSRRYPSAAAYLEKSVEVRKWARCYFEGDKYNVNTNPLMVKKAAEIPVTKKLVPTVEKELSKRCLEARCLDVVEINSFHLEYNVNGSDGKIYTVDLARKMCTCRCFDIDKIPCVHAAAAAKFLSVGRDLHLQEFCSKYYLVELWALAYCMTIYHVPHMSEWVIPDEFRALKVLPPVYEKKDPLKSKGFHQPENLVDEEEDAEGEEAGAGEGEADVCMRISNVEVFLPPLSNMELLY</sequence>
<evidence type="ECO:0000256" key="3">
    <source>
        <dbReference type="ARBA" id="ARBA00022833"/>
    </source>
</evidence>
<evidence type="ECO:0000259" key="6">
    <source>
        <dbReference type="PROSITE" id="PS50966"/>
    </source>
</evidence>
<dbReference type="InterPro" id="IPR018289">
    <property type="entry name" value="MULE_transposase_dom"/>
</dbReference>
<accession>A0A0D3BSK0</accession>
<dbReference type="AlphaFoldDB" id="A0A0D3BSK0"/>
<dbReference type="EnsemblPlants" id="Bo4g044170.1">
    <property type="protein sequence ID" value="Bo4g044170.1"/>
    <property type="gene ID" value="Bo4g044170"/>
</dbReference>